<gene>
    <name evidence="2" type="primary">tolB_2</name>
    <name evidence="2" type="ORF">SCABRO_01538</name>
</gene>
<evidence type="ECO:0000313" key="2">
    <source>
        <dbReference type="EMBL" id="KHE92707.1"/>
    </source>
</evidence>
<dbReference type="SUPFAM" id="SSF82171">
    <property type="entry name" value="DPP6 N-terminal domain-like"/>
    <property type="match status" value="1"/>
</dbReference>
<dbReference type="Gene3D" id="2.120.10.30">
    <property type="entry name" value="TolB, C-terminal domain"/>
    <property type="match status" value="1"/>
</dbReference>
<dbReference type="Proteomes" id="UP000030652">
    <property type="component" value="Unassembled WGS sequence"/>
</dbReference>
<feature type="region of interest" description="Disordered" evidence="1">
    <location>
        <begin position="292"/>
        <end position="311"/>
    </location>
</feature>
<dbReference type="InterPro" id="IPR011042">
    <property type="entry name" value="6-blade_b-propeller_TolB-like"/>
</dbReference>
<protein>
    <submittedName>
        <fullName evidence="2">Protein TolB</fullName>
    </submittedName>
</protein>
<reference evidence="2 3" key="1">
    <citation type="submission" date="2014-10" db="EMBL/GenBank/DDBJ databases">
        <title>Draft genome of anammox bacterium scalindua brodae, obtained using differential coverage binning of sequence data from two enrichment reactors.</title>
        <authorList>
            <person name="Speth D.R."/>
            <person name="Russ L."/>
            <person name="Kartal B."/>
            <person name="Op den Camp H.J."/>
            <person name="Dutilh B.E."/>
            <person name="Jetten M.S."/>
        </authorList>
    </citation>
    <scope>NUCLEOTIDE SEQUENCE [LARGE SCALE GENOMIC DNA]</scope>
    <source>
        <strain evidence="2">RU1</strain>
    </source>
</reference>
<accession>A0A0B0EI14</accession>
<name>A0A0B0EI14_9BACT</name>
<proteinExistence type="predicted"/>
<evidence type="ECO:0000256" key="1">
    <source>
        <dbReference type="SAM" id="MobiDB-lite"/>
    </source>
</evidence>
<dbReference type="PANTHER" id="PTHR36842:SF1">
    <property type="entry name" value="PROTEIN TOLB"/>
    <property type="match status" value="1"/>
</dbReference>
<dbReference type="AlphaFoldDB" id="A0A0B0EI14"/>
<dbReference type="Gene3D" id="2.120.10.60">
    <property type="entry name" value="Tricorn protease N-terminal domain"/>
    <property type="match status" value="1"/>
</dbReference>
<comment type="caution">
    <text evidence="2">The sequence shown here is derived from an EMBL/GenBank/DDBJ whole genome shotgun (WGS) entry which is preliminary data.</text>
</comment>
<dbReference type="PANTHER" id="PTHR36842">
    <property type="entry name" value="PROTEIN TOLB HOMOLOG"/>
    <property type="match status" value="1"/>
</dbReference>
<feature type="compositionally biased region" description="Polar residues" evidence="1">
    <location>
        <begin position="296"/>
        <end position="311"/>
    </location>
</feature>
<sequence>MHIYKILLLVCVVYALSGCTKVVYQHRDMAGNESTWGNTQIYRMWVNGWFKTNISNPDRYEYSPDVHHQSKEIVFLIAGNKIHIMDSNGNNVMEVPNAPQDAGRPRWSRGEAKKFILFSHPASSSQSAIYLCTPDGNSLMKITSPSLTQKHEVADSIDDNFIVFSQFDSTNNQDRDLCVKYIWSNQAELKLTDTPDSSETLPVVSHDGKLLAYRVSFGSDQDDQVHVAQFNGPQNITVLHKIDLKLPADINISGIDFSRDDQELFISTQAEGISGNSINQRQEIFRVDLNGDNQKRITNNTDEDSYPSSVP</sequence>
<dbReference type="PROSITE" id="PS51257">
    <property type="entry name" value="PROKAR_LIPOPROTEIN"/>
    <property type="match status" value="1"/>
</dbReference>
<organism evidence="2 3">
    <name type="scientific">Candidatus Scalindua brodae</name>
    <dbReference type="NCBI Taxonomy" id="237368"/>
    <lineage>
        <taxon>Bacteria</taxon>
        <taxon>Pseudomonadati</taxon>
        <taxon>Planctomycetota</taxon>
        <taxon>Candidatus Brocadiia</taxon>
        <taxon>Candidatus Brocadiales</taxon>
        <taxon>Candidatus Scalinduaceae</taxon>
        <taxon>Candidatus Scalindua</taxon>
    </lineage>
</organism>
<evidence type="ECO:0000313" key="3">
    <source>
        <dbReference type="Proteomes" id="UP000030652"/>
    </source>
</evidence>
<dbReference type="EMBL" id="JRYO01000101">
    <property type="protein sequence ID" value="KHE92707.1"/>
    <property type="molecule type" value="Genomic_DNA"/>
</dbReference>